<organism evidence="2 3">
    <name type="scientific">Blastopirellula marina</name>
    <dbReference type="NCBI Taxonomy" id="124"/>
    <lineage>
        <taxon>Bacteria</taxon>
        <taxon>Pseudomonadati</taxon>
        <taxon>Planctomycetota</taxon>
        <taxon>Planctomycetia</taxon>
        <taxon>Pirellulales</taxon>
        <taxon>Pirellulaceae</taxon>
        <taxon>Blastopirellula</taxon>
    </lineage>
</organism>
<dbReference type="Proteomes" id="UP000240009">
    <property type="component" value="Unassembled WGS sequence"/>
</dbReference>
<evidence type="ECO:0000313" key="3">
    <source>
        <dbReference type="Proteomes" id="UP000240009"/>
    </source>
</evidence>
<reference evidence="2 3" key="1">
    <citation type="submission" date="2018-02" db="EMBL/GenBank/DDBJ databases">
        <title>Comparative genomes isolates from brazilian mangrove.</title>
        <authorList>
            <person name="Araujo J.E."/>
            <person name="Taketani R.G."/>
            <person name="Silva M.C.P."/>
            <person name="Loureco M.V."/>
            <person name="Andreote F.D."/>
        </authorList>
    </citation>
    <scope>NUCLEOTIDE SEQUENCE [LARGE SCALE GENOMIC DNA]</scope>
    <source>
        <strain evidence="2 3">HEX-2 MGV</strain>
    </source>
</reference>
<gene>
    <name evidence="2" type="ORF">C5Y96_22165</name>
</gene>
<keyword evidence="1" id="KW-1133">Transmembrane helix</keyword>
<keyword evidence="1" id="KW-0812">Transmembrane</keyword>
<evidence type="ECO:0000256" key="1">
    <source>
        <dbReference type="SAM" id="Phobius"/>
    </source>
</evidence>
<accession>A0A2S8F2K7</accession>
<dbReference type="Pfam" id="PF10825">
    <property type="entry name" value="DUF2752"/>
    <property type="match status" value="1"/>
</dbReference>
<dbReference type="EMBL" id="PUIA01000069">
    <property type="protein sequence ID" value="PQO26154.1"/>
    <property type="molecule type" value="Genomic_DNA"/>
</dbReference>
<evidence type="ECO:0000313" key="2">
    <source>
        <dbReference type="EMBL" id="PQO26154.1"/>
    </source>
</evidence>
<proteinExistence type="predicted"/>
<evidence type="ECO:0008006" key="4">
    <source>
        <dbReference type="Google" id="ProtNLM"/>
    </source>
</evidence>
<dbReference type="InterPro" id="IPR021215">
    <property type="entry name" value="DUF2752"/>
</dbReference>
<feature type="transmembrane region" description="Helical" evidence="1">
    <location>
        <begin position="161"/>
        <end position="180"/>
    </location>
</feature>
<keyword evidence="1" id="KW-0472">Membrane</keyword>
<comment type="caution">
    <text evidence="2">The sequence shown here is derived from an EMBL/GenBank/DDBJ whole genome shotgun (WGS) entry which is preliminary data.</text>
</comment>
<dbReference type="AlphaFoldDB" id="A0A2S8F2K7"/>
<sequence>MRAAACLVVHGTDSIGNANLDLFGLLVFGIVRARWKSNCVMAELATISPLRWYQRILMGMGGSILAILLATAAWLTPSVRGMGTHQQLGLPPCTLVQLTGTRCPSCGMTTSWSHLMKGNVWGSLKANTAGCVLGVIALFLAPWMLSSAVLGRLTVAAPSDAVLITITILVVLVTLGDWLVRINF</sequence>
<feature type="transmembrane region" description="Helical" evidence="1">
    <location>
        <begin position="126"/>
        <end position="149"/>
    </location>
</feature>
<protein>
    <recommendedName>
        <fullName evidence="4">DUF2752 domain-containing protein</fullName>
    </recommendedName>
</protein>
<feature type="transmembrane region" description="Helical" evidence="1">
    <location>
        <begin position="56"/>
        <end position="75"/>
    </location>
</feature>
<name>A0A2S8F2K7_9BACT</name>